<reference evidence="1 2" key="1">
    <citation type="journal article" date="2021" name="Appl. Microbiol. Biotechnol.">
        <title>Biotechnological applications of marine bacteria in bioremediation of environments polluted with hydrocarbons and plastics.</title>
        <authorList>
            <person name="Muriel-Millan L.F."/>
            <person name="Millan-Lopez S."/>
            <person name="Pardo-Lopez L."/>
        </authorList>
    </citation>
    <scope>NUCLEOTIDE SEQUENCE [LARGE SCALE GENOMIC DNA]</scope>
    <source>
        <strain evidence="1 2">GOM4</strain>
    </source>
</reference>
<dbReference type="EMBL" id="JAHHFP010000019">
    <property type="protein sequence ID" value="MBX7271840.1"/>
    <property type="molecule type" value="Genomic_DNA"/>
</dbReference>
<dbReference type="Proteomes" id="UP000782475">
    <property type="component" value="Unassembled WGS sequence"/>
</dbReference>
<name>A0ACC5VIP4_STUCH</name>
<keyword evidence="2" id="KW-1185">Reference proteome</keyword>
<comment type="caution">
    <text evidence="1">The sequence shown here is derived from an EMBL/GenBank/DDBJ whole genome shotgun (WGS) entry which is preliminary data.</text>
</comment>
<proteinExistence type="predicted"/>
<sequence>MKDATGLGWARIPTYAETIDALASGFGLIEANEQKLTFQRSWHGRQSRFGPNATKPWRSANQGRIGELLMLLSGDDQNIADELSEFLDTAETLLSFIRSRAVFTRTSYRTGLGAFLSIIAFPQLALFLCHIRARLPESTPLYYLFDLLPDIHMTEYDCAKNTRNAVRQQLDKITEANTADFRSSLNKITTKSDIKLKTIEDKIGKLNQNFSSRDCKEELPDKVKNVRAAYIAGTAIQRFIGHLSNGTPDIHSASLLGILKYYINEFTNQAQKKTQDNFHQSHIILHHDMIGSSNCFPEPDLDTSIMEIFNCYERFVATRTIEECAPLAYALEIIDRAASDTTPVREAIALLEQDEDFEIFKPVHHYLKARLQIIEGDNTSALLNLKDILNCSKKQQLGEIAVIAASYAITLELKKPGRWINNSLDPFIICLAQNKQQNVSIEIPMPTPFWTFSKNPQVTDSTKLVFEAISLINSITLQNATSTTDELCNPLSKLEKHLSKLLKIHRKLCQSVAFDEESIKTATSTTFNNSLKSKSILRTHHAKPYEVIRDLYFYINEFFGQAEIEIHEKLNPAILEYLNLPPQLQLTILKTLDEDAFRSDSNKAGNNQI</sequence>
<gene>
    <name evidence="1" type="ORF">KJJ99_08585</name>
</gene>
<accession>A0ACC5VIP4</accession>
<protein>
    <submittedName>
        <fullName evidence="1">Uncharacterized protein</fullName>
    </submittedName>
</protein>
<evidence type="ECO:0000313" key="1">
    <source>
        <dbReference type="EMBL" id="MBX7271840.1"/>
    </source>
</evidence>
<organism evidence="1 2">
    <name type="scientific">Stutzerimonas chloritidismutans</name>
    <name type="common">Pseudomonas chloritidismutans</name>
    <dbReference type="NCBI Taxonomy" id="203192"/>
    <lineage>
        <taxon>Bacteria</taxon>
        <taxon>Pseudomonadati</taxon>
        <taxon>Pseudomonadota</taxon>
        <taxon>Gammaproteobacteria</taxon>
        <taxon>Pseudomonadales</taxon>
        <taxon>Pseudomonadaceae</taxon>
        <taxon>Stutzerimonas</taxon>
    </lineage>
</organism>
<evidence type="ECO:0000313" key="2">
    <source>
        <dbReference type="Proteomes" id="UP000782475"/>
    </source>
</evidence>